<dbReference type="SMART" id="SM00731">
    <property type="entry name" value="SprT"/>
    <property type="match status" value="1"/>
</dbReference>
<organism evidence="2 3">
    <name type="scientific">Lapidilactobacillus concavus DSM 17758</name>
    <dbReference type="NCBI Taxonomy" id="1423735"/>
    <lineage>
        <taxon>Bacteria</taxon>
        <taxon>Bacillati</taxon>
        <taxon>Bacillota</taxon>
        <taxon>Bacilli</taxon>
        <taxon>Lactobacillales</taxon>
        <taxon>Lactobacillaceae</taxon>
        <taxon>Lapidilactobacillus</taxon>
    </lineage>
</organism>
<evidence type="ECO:0000313" key="2">
    <source>
        <dbReference type="EMBL" id="KRM08877.1"/>
    </source>
</evidence>
<dbReference type="NCBIfam" id="NF003339">
    <property type="entry name" value="PRK04351.1"/>
    <property type="match status" value="1"/>
</dbReference>
<dbReference type="EMBL" id="AZFX01000072">
    <property type="protein sequence ID" value="KRM08877.1"/>
    <property type="molecule type" value="Genomic_DNA"/>
</dbReference>
<keyword evidence="3" id="KW-1185">Reference proteome</keyword>
<feature type="domain" description="SprT-like" evidence="1">
    <location>
        <begin position="7"/>
        <end position="148"/>
    </location>
</feature>
<dbReference type="InterPro" id="IPR006640">
    <property type="entry name" value="SprT-like_domain"/>
</dbReference>
<evidence type="ECO:0000313" key="3">
    <source>
        <dbReference type="Proteomes" id="UP000051315"/>
    </source>
</evidence>
<dbReference type="AlphaFoldDB" id="A0A0R1VTW5"/>
<sequence>MYLMTNQELQALVEKVSLRDFHRPFLHRAQFNSRLLTTGGRYHLNDHHLDFNPHMAAELPLEEFVGIIKHELCHYHLAMQHLPYQHRTHEFKQLLLRVGGSRYAPRLASQTARYHYQCTRCHLDYYRQRQINVRRYGCGHCHGKLTLIAEEKARG</sequence>
<reference evidence="2 3" key="1">
    <citation type="journal article" date="2015" name="Genome Announc.">
        <title>Expanding the biotechnology potential of lactobacilli through comparative genomics of 213 strains and associated genera.</title>
        <authorList>
            <person name="Sun Z."/>
            <person name="Harris H.M."/>
            <person name="McCann A."/>
            <person name="Guo C."/>
            <person name="Argimon S."/>
            <person name="Zhang W."/>
            <person name="Yang X."/>
            <person name="Jeffery I.B."/>
            <person name="Cooney J.C."/>
            <person name="Kagawa T.F."/>
            <person name="Liu W."/>
            <person name="Song Y."/>
            <person name="Salvetti E."/>
            <person name="Wrobel A."/>
            <person name="Rasinkangas P."/>
            <person name="Parkhill J."/>
            <person name="Rea M.C."/>
            <person name="O'Sullivan O."/>
            <person name="Ritari J."/>
            <person name="Douillard F.P."/>
            <person name="Paul Ross R."/>
            <person name="Yang R."/>
            <person name="Briner A.E."/>
            <person name="Felis G.E."/>
            <person name="de Vos W.M."/>
            <person name="Barrangou R."/>
            <person name="Klaenhammer T.R."/>
            <person name="Caufield P.W."/>
            <person name="Cui Y."/>
            <person name="Zhang H."/>
            <person name="O'Toole P.W."/>
        </authorList>
    </citation>
    <scope>NUCLEOTIDE SEQUENCE [LARGE SCALE GENOMIC DNA]</scope>
    <source>
        <strain evidence="2 3">DSM 17758</strain>
    </source>
</reference>
<accession>A0A0R1VTW5</accession>
<gene>
    <name evidence="2" type="ORF">FC15_GL000256</name>
</gene>
<evidence type="ECO:0000259" key="1">
    <source>
        <dbReference type="SMART" id="SM00731"/>
    </source>
</evidence>
<dbReference type="STRING" id="1423735.FC15_GL000256"/>
<protein>
    <recommendedName>
        <fullName evidence="1">SprT-like domain-containing protein</fullName>
    </recommendedName>
</protein>
<dbReference type="Pfam" id="PF10263">
    <property type="entry name" value="SprT-like"/>
    <property type="match status" value="1"/>
</dbReference>
<dbReference type="Proteomes" id="UP000051315">
    <property type="component" value="Unassembled WGS sequence"/>
</dbReference>
<dbReference type="GO" id="GO:0006950">
    <property type="term" value="P:response to stress"/>
    <property type="evidence" value="ECO:0007669"/>
    <property type="project" value="UniProtKB-ARBA"/>
</dbReference>
<comment type="caution">
    <text evidence="2">The sequence shown here is derived from an EMBL/GenBank/DDBJ whole genome shotgun (WGS) entry which is preliminary data.</text>
</comment>
<dbReference type="PATRIC" id="fig|1423735.3.peg.262"/>
<proteinExistence type="predicted"/>
<name>A0A0R1VTW5_9LACO</name>